<feature type="chain" id="PRO_5014173847" description="Lipoprotein" evidence="1">
    <location>
        <begin position="25"/>
        <end position="144"/>
    </location>
</feature>
<comment type="caution">
    <text evidence="2">The sequence shown here is derived from an EMBL/GenBank/DDBJ whole genome shotgun (WGS) entry which is preliminary data.</text>
</comment>
<evidence type="ECO:0000313" key="3">
    <source>
        <dbReference type="Proteomes" id="UP000234914"/>
    </source>
</evidence>
<dbReference type="AlphaFoldDB" id="A0A2I1RG89"/>
<organism evidence="2 3">
    <name type="scientific">Faucicola osloensis</name>
    <name type="common">Moraxella osloensis</name>
    <dbReference type="NCBI Taxonomy" id="34062"/>
    <lineage>
        <taxon>Bacteria</taxon>
        <taxon>Pseudomonadati</taxon>
        <taxon>Pseudomonadota</taxon>
        <taxon>Gammaproteobacteria</taxon>
        <taxon>Moraxellales</taxon>
        <taxon>Moraxellaceae</taxon>
        <taxon>Faucicola</taxon>
    </lineage>
</organism>
<reference evidence="2 3" key="1">
    <citation type="submission" date="2017-12" db="EMBL/GenBank/DDBJ databases">
        <title>Phylogenetic diversity of female urinary microbiome.</title>
        <authorList>
            <person name="Thomas-White K."/>
            <person name="Wolfe A.J."/>
        </authorList>
    </citation>
    <scope>NUCLEOTIDE SEQUENCE [LARGE SCALE GENOMIC DNA]</scope>
    <source>
        <strain evidence="2 3">UMB0416</strain>
    </source>
</reference>
<proteinExistence type="predicted"/>
<accession>A0A2I1RG89</accession>
<evidence type="ECO:0008006" key="4">
    <source>
        <dbReference type="Google" id="ProtNLM"/>
    </source>
</evidence>
<dbReference type="Proteomes" id="UP000234914">
    <property type="component" value="Unassembled WGS sequence"/>
</dbReference>
<evidence type="ECO:0000256" key="1">
    <source>
        <dbReference type="SAM" id="SignalP"/>
    </source>
</evidence>
<dbReference type="PROSITE" id="PS51257">
    <property type="entry name" value="PROKAR_LIPOPROTEIN"/>
    <property type="match status" value="1"/>
</dbReference>
<evidence type="ECO:0000313" key="2">
    <source>
        <dbReference type="EMBL" id="PKZ68137.1"/>
    </source>
</evidence>
<keyword evidence="1" id="KW-0732">Signal</keyword>
<sequence length="144" mass="15290">MLKLLKIAAFEGLMKKLIFTVVTAALLSACSTNPATNAIPTSPILYSESSSDTSIVTVTRDSGVLGSACSMKLSVDDNIVAKLKPSDSVTLHIPSGRHILSFDTRGGLCPSVTDAIDMTLSEGDVKKYRIRGDMNGNFQLLPTL</sequence>
<gene>
    <name evidence="2" type="ORF">CYJ96_10130</name>
</gene>
<dbReference type="EMBL" id="PKJS01000013">
    <property type="protein sequence ID" value="PKZ68137.1"/>
    <property type="molecule type" value="Genomic_DNA"/>
</dbReference>
<dbReference type="RefSeq" id="WP_101964933.1">
    <property type="nucleotide sequence ID" value="NZ_PKJS01000013.1"/>
</dbReference>
<protein>
    <recommendedName>
        <fullName evidence="4">Lipoprotein</fullName>
    </recommendedName>
</protein>
<feature type="signal peptide" evidence="1">
    <location>
        <begin position="1"/>
        <end position="24"/>
    </location>
</feature>
<name>A0A2I1RG89_FAUOS</name>